<dbReference type="AlphaFoldDB" id="A0A5D3Y769"/>
<dbReference type="RefSeq" id="WP_082110344.1">
    <property type="nucleotide sequence ID" value="NZ_CBDIPD010000053.1"/>
</dbReference>
<organism evidence="1 2">
    <name type="scientific">Nitrosomonas communis</name>
    <dbReference type="NCBI Taxonomy" id="44574"/>
    <lineage>
        <taxon>Bacteria</taxon>
        <taxon>Pseudomonadati</taxon>
        <taxon>Pseudomonadota</taxon>
        <taxon>Betaproteobacteria</taxon>
        <taxon>Nitrosomonadales</taxon>
        <taxon>Nitrosomonadaceae</taxon>
        <taxon>Nitrosomonas</taxon>
    </lineage>
</organism>
<gene>
    <name evidence="1" type="ORF">BCL69_110511</name>
</gene>
<reference evidence="1 2" key="1">
    <citation type="submission" date="2019-07" db="EMBL/GenBank/DDBJ databases">
        <title>Active sludge and wastewater microbial communities from Klosterneuburg, Austria.</title>
        <authorList>
            <person name="Wagner M."/>
        </authorList>
    </citation>
    <scope>NUCLEOTIDE SEQUENCE [LARGE SCALE GENOMIC DNA]</scope>
    <source>
        <strain evidence="1 2">Nm2</strain>
    </source>
</reference>
<dbReference type="OrthoDB" id="8457147at2"/>
<evidence type="ECO:0000313" key="2">
    <source>
        <dbReference type="Proteomes" id="UP000324176"/>
    </source>
</evidence>
<comment type="caution">
    <text evidence="1">The sequence shown here is derived from an EMBL/GenBank/DDBJ whole genome shotgun (WGS) entry which is preliminary data.</text>
</comment>
<accession>A0A5D3Y769</accession>
<evidence type="ECO:0000313" key="1">
    <source>
        <dbReference type="EMBL" id="TYP72337.1"/>
    </source>
</evidence>
<sequence>MKSDLIFSLGPNCRNTWNLRSHFGINTTYPFDWWITPAKSMLRMLEPGFKFHVDRDDLLISPPHEHNTVYNYKLNILHHHDFPRRWDGNHQGVVLSTEDEDIENINQKYTYLFKRFFEAVKNVSNPVAVLNGSKKGFGANYKGIATNRELNGFVPHHDLANEVRERLGKKLKVVFVEIGDKLIEQHEWGCIVRLPDLGIRPEENGSGFEEPVHVFTSAFEEIGLSLTE</sequence>
<dbReference type="Proteomes" id="UP000324176">
    <property type="component" value="Unassembled WGS sequence"/>
</dbReference>
<protein>
    <submittedName>
        <fullName evidence="1">Putative papain-like cysteine peptidase DUF1796</fullName>
    </submittedName>
</protein>
<dbReference type="EMBL" id="VNHT01000105">
    <property type="protein sequence ID" value="TYP72337.1"/>
    <property type="molecule type" value="Genomic_DNA"/>
</dbReference>
<name>A0A5D3Y769_9PROT</name>
<proteinExistence type="predicted"/>